<dbReference type="InterPro" id="IPR012917">
    <property type="entry name" value="DUF3294"/>
</dbReference>
<dbReference type="EMBL" id="CP028774">
    <property type="protein sequence ID" value="AWU74927.1"/>
    <property type="molecule type" value="Genomic_DNA"/>
</dbReference>
<proteinExistence type="predicted"/>
<dbReference type="AlphaFoldDB" id="A0A099NYY5"/>
<evidence type="ECO:0000313" key="3">
    <source>
        <dbReference type="Proteomes" id="UP000029867"/>
    </source>
</evidence>
<reference evidence="1 4" key="3">
    <citation type="submission" date="2018-06" db="EMBL/GenBank/DDBJ databases">
        <title>Population genomics shows no distinction between pathogenic Candida krusei and environmental Pichia kudriavzevii: One species, four names.</title>
        <authorList>
            <person name="Douglass A.P."/>
            <person name="Offei B."/>
            <person name="Braun-Galleani S."/>
            <person name="Coughlan A.Y."/>
            <person name="Martos A."/>
            <person name="Ortiz-Merino R.A."/>
            <person name="Byrne K.P."/>
            <person name="Wolfe K.H."/>
        </authorList>
    </citation>
    <scope>NUCLEOTIDE SEQUENCE [LARGE SCALE GENOMIC DNA]</scope>
    <source>
        <strain evidence="1 4">CBS573</strain>
    </source>
</reference>
<evidence type="ECO:0000313" key="2">
    <source>
        <dbReference type="EMBL" id="KGK37076.1"/>
    </source>
</evidence>
<dbReference type="HOGENOM" id="CLU_110337_0_0_1"/>
<evidence type="ECO:0008006" key="5">
    <source>
        <dbReference type="Google" id="ProtNLM"/>
    </source>
</evidence>
<dbReference type="eggNOG" id="ENOG502RXKB">
    <property type="taxonomic scope" value="Eukaryota"/>
</dbReference>
<dbReference type="EMBL" id="JQFK01000044">
    <property type="protein sequence ID" value="KGK37076.1"/>
    <property type="molecule type" value="Genomic_DNA"/>
</dbReference>
<evidence type="ECO:0000313" key="4">
    <source>
        <dbReference type="Proteomes" id="UP000249293"/>
    </source>
</evidence>
<dbReference type="GeneID" id="40382692"/>
<sequence>MSEDRLEALEKEIGALKAIVSKQKDLLAKTGQQVLSLQVKNTKQQLDAIPPPPSLTPAIDTSDFATNEDLVQLVGELQGQLDILEEKSVLRGINVRQDNDDDLIVPLPNVDGDLPSSDVFTKTVAEFKAISDDTLIELCRFYQLLPQTAELEARIQAFVDGEISKEELDRKDDFHPPAHDYTQEQLNGYFKDLAEFLGVSHLKREV</sequence>
<accession>A0A099NYY5</accession>
<protein>
    <recommendedName>
        <fullName evidence="5">Mrp8p</fullName>
    </recommendedName>
</protein>
<dbReference type="KEGG" id="pkz:C5L36_0B01910"/>
<reference evidence="3" key="1">
    <citation type="journal article" date="2014" name="Microb. Cell Fact.">
        <title>Exploiting Issatchenkia orientalis SD108 for succinic acid production.</title>
        <authorList>
            <person name="Xiao H."/>
            <person name="Shao Z."/>
            <person name="Jiang Y."/>
            <person name="Dole S."/>
            <person name="Zhao H."/>
        </authorList>
    </citation>
    <scope>NUCLEOTIDE SEQUENCE [LARGE SCALE GENOMIC DNA]</scope>
    <source>
        <strain evidence="3">SD108</strain>
    </source>
</reference>
<gene>
    <name evidence="1" type="ORF">C5L36_0B01910</name>
    <name evidence="2" type="ORF">JL09_g3750</name>
</gene>
<name>A0A099NYY5_PICKU</name>
<dbReference type="VEuPathDB" id="FungiDB:C5L36_0B01910"/>
<dbReference type="RefSeq" id="XP_029320404.1">
    <property type="nucleotide sequence ID" value="XM_029464545.1"/>
</dbReference>
<reference evidence="2" key="2">
    <citation type="submission" date="2014-08" db="EMBL/GenBank/DDBJ databases">
        <title>Exploiting Issatchenkia orientalis SD108 for Succinic Acid Production.</title>
        <authorList>
            <person name="Xiao H."/>
            <person name="Shao Z."/>
            <person name="Jiang Y."/>
            <person name="Dole S."/>
            <person name="Zhao H."/>
        </authorList>
    </citation>
    <scope>NUCLEOTIDE SEQUENCE [LARGE SCALE GENOMIC DNA]</scope>
    <source>
        <strain evidence="2">SD108</strain>
    </source>
</reference>
<dbReference type="Proteomes" id="UP000249293">
    <property type="component" value="Chromosome 2"/>
</dbReference>
<keyword evidence="4" id="KW-1185">Reference proteome</keyword>
<evidence type="ECO:0000313" key="1">
    <source>
        <dbReference type="EMBL" id="AWU74927.1"/>
    </source>
</evidence>
<dbReference type="OrthoDB" id="4076200at2759"/>
<dbReference type="Pfam" id="PF07957">
    <property type="entry name" value="DUF3294"/>
    <property type="match status" value="1"/>
</dbReference>
<organism evidence="2 3">
    <name type="scientific">Pichia kudriavzevii</name>
    <name type="common">Yeast</name>
    <name type="synonym">Issatchenkia orientalis</name>
    <dbReference type="NCBI Taxonomy" id="4909"/>
    <lineage>
        <taxon>Eukaryota</taxon>
        <taxon>Fungi</taxon>
        <taxon>Dikarya</taxon>
        <taxon>Ascomycota</taxon>
        <taxon>Saccharomycotina</taxon>
        <taxon>Pichiomycetes</taxon>
        <taxon>Pichiales</taxon>
        <taxon>Pichiaceae</taxon>
        <taxon>Pichia</taxon>
    </lineage>
</organism>
<dbReference type="Proteomes" id="UP000029867">
    <property type="component" value="Unassembled WGS sequence"/>
</dbReference>